<dbReference type="EMBL" id="NFHS01000003">
    <property type="protein sequence ID" value="OUN55645.1"/>
    <property type="molecule type" value="Genomic_DNA"/>
</dbReference>
<evidence type="ECO:0000259" key="1">
    <source>
        <dbReference type="Pfam" id="PF00535"/>
    </source>
</evidence>
<dbReference type="CDD" id="cd00761">
    <property type="entry name" value="Glyco_tranf_GTA_type"/>
    <property type="match status" value="1"/>
</dbReference>
<evidence type="ECO:0000313" key="3">
    <source>
        <dbReference type="Proteomes" id="UP000196329"/>
    </source>
</evidence>
<dbReference type="InterPro" id="IPR001173">
    <property type="entry name" value="Glyco_trans_2-like"/>
</dbReference>
<dbReference type="SUPFAM" id="SSF53448">
    <property type="entry name" value="Nucleotide-diphospho-sugar transferases"/>
    <property type="match status" value="1"/>
</dbReference>
<dbReference type="RefSeq" id="WP_087332561.1">
    <property type="nucleotide sequence ID" value="NZ_JBFCPT010000003.1"/>
</dbReference>
<dbReference type="Gene3D" id="3.90.550.10">
    <property type="entry name" value="Spore Coat Polysaccharide Biosynthesis Protein SpsA, Chain A"/>
    <property type="match status" value="1"/>
</dbReference>
<accession>A0A1Y3V502</accession>
<gene>
    <name evidence="2" type="ORF">B5G17_08070</name>
</gene>
<name>A0A1Y3V502_BACUN</name>
<comment type="caution">
    <text evidence="2">The sequence shown here is derived from an EMBL/GenBank/DDBJ whole genome shotgun (WGS) entry which is preliminary data.</text>
</comment>
<dbReference type="GO" id="GO:0016758">
    <property type="term" value="F:hexosyltransferase activity"/>
    <property type="evidence" value="ECO:0007669"/>
    <property type="project" value="UniProtKB-ARBA"/>
</dbReference>
<sequence length="301" mass="34735">MFSVVIPLYNKKHTIRECIASVLSQSYQDFELLVIDDGSTDNSFQVVSEYSDNRIRIVQQSNGGVSSARNLGLKLAKSKYVALLDADDLWMPDYLEKMNSFIESYPFCALYGSRQYVVDGKGHKKLSDTLGQEQFYLFHKEEYFKYATDAILFHTSAVIVNKEIIQAHGLSFNTNLKKGEDLDFFFRIALKENTAFLNEPLTVYNLEVEGSAMRSYCDLSNRLIGNIGQYREAMESYKSVRIFFSEYILSCIPLLILEHEPTSVIKTLSRLIDVDALPLIKKVYYYLPLSMKLFIYKLYMR</sequence>
<dbReference type="InterPro" id="IPR029044">
    <property type="entry name" value="Nucleotide-diphossugar_trans"/>
</dbReference>
<dbReference type="Pfam" id="PF00535">
    <property type="entry name" value="Glycos_transf_2"/>
    <property type="match status" value="1"/>
</dbReference>
<reference evidence="3" key="1">
    <citation type="submission" date="2017-04" db="EMBL/GenBank/DDBJ databases">
        <title>Function of individual gut microbiota members based on whole genome sequencing of pure cultures obtained from chicken caecum.</title>
        <authorList>
            <person name="Medvecky M."/>
            <person name="Cejkova D."/>
            <person name="Polansky O."/>
            <person name="Karasova D."/>
            <person name="Kubasova T."/>
            <person name="Cizek A."/>
            <person name="Rychlik I."/>
        </authorList>
    </citation>
    <scope>NUCLEOTIDE SEQUENCE [LARGE SCALE GENOMIC DNA]</scope>
    <source>
        <strain evidence="3">An67</strain>
    </source>
</reference>
<organism evidence="2 3">
    <name type="scientific">Bacteroides uniformis</name>
    <dbReference type="NCBI Taxonomy" id="820"/>
    <lineage>
        <taxon>Bacteria</taxon>
        <taxon>Pseudomonadati</taxon>
        <taxon>Bacteroidota</taxon>
        <taxon>Bacteroidia</taxon>
        <taxon>Bacteroidales</taxon>
        <taxon>Bacteroidaceae</taxon>
        <taxon>Bacteroides</taxon>
    </lineage>
</organism>
<protein>
    <recommendedName>
        <fullName evidence="1">Glycosyltransferase 2-like domain-containing protein</fullName>
    </recommendedName>
</protein>
<evidence type="ECO:0000313" key="2">
    <source>
        <dbReference type="EMBL" id="OUN55645.1"/>
    </source>
</evidence>
<dbReference type="PANTHER" id="PTHR22916">
    <property type="entry name" value="GLYCOSYLTRANSFERASE"/>
    <property type="match status" value="1"/>
</dbReference>
<dbReference type="Proteomes" id="UP000196329">
    <property type="component" value="Unassembled WGS sequence"/>
</dbReference>
<dbReference type="PANTHER" id="PTHR22916:SF3">
    <property type="entry name" value="UDP-GLCNAC:BETAGAL BETA-1,3-N-ACETYLGLUCOSAMINYLTRANSFERASE-LIKE PROTEIN 1"/>
    <property type="match status" value="1"/>
</dbReference>
<proteinExistence type="predicted"/>
<dbReference type="AlphaFoldDB" id="A0A1Y3V502"/>
<feature type="domain" description="Glycosyltransferase 2-like" evidence="1">
    <location>
        <begin position="3"/>
        <end position="166"/>
    </location>
</feature>